<dbReference type="SUPFAM" id="SSF46689">
    <property type="entry name" value="Homeodomain-like"/>
    <property type="match status" value="1"/>
</dbReference>
<dbReference type="PANTHER" id="PTHR43479">
    <property type="entry name" value="ACREF/ENVCD OPERON REPRESSOR-RELATED"/>
    <property type="match status" value="1"/>
</dbReference>
<reference evidence="4" key="1">
    <citation type="submission" date="2020-03" db="EMBL/GenBank/DDBJ databases">
        <title>Draft sequencing of Paenibacilllus sp. S3N08.</title>
        <authorList>
            <person name="Kim D.-U."/>
        </authorList>
    </citation>
    <scope>NUCLEOTIDE SEQUENCE</scope>
    <source>
        <strain evidence="4">S3N08</strain>
    </source>
</reference>
<evidence type="ECO:0000313" key="4">
    <source>
        <dbReference type="EMBL" id="NHN35255.1"/>
    </source>
</evidence>
<protein>
    <submittedName>
        <fullName evidence="4">TetR/AcrR family transcriptional regulator</fullName>
    </submittedName>
</protein>
<gene>
    <name evidence="4" type="ORF">G9U52_36635</name>
</gene>
<accession>A0ABX0JFD6</accession>
<proteinExistence type="predicted"/>
<sequence length="201" mass="23263">MSKVDRSKVDRRINKTREAINKALIELMSEKNFENITINDISERANLNRGTLYLHYSDKYDLLDKCIKDHLSNMLKFCMLSKPGEERLNVSNSPLPMFQYFEEHFLFYSSMLSNKGITCFREQMNLVVINGITERLKTGEINHGHNKEVVVQYMASAFVGVVEWWIKNNMPLSPQIMAQQLWDIFDGNYSLVGEGRIPSGS</sequence>
<dbReference type="SUPFAM" id="SSF48498">
    <property type="entry name" value="Tetracyclin repressor-like, C-terminal domain"/>
    <property type="match status" value="1"/>
</dbReference>
<dbReference type="InterPro" id="IPR001647">
    <property type="entry name" value="HTH_TetR"/>
</dbReference>
<evidence type="ECO:0000313" key="5">
    <source>
        <dbReference type="Proteomes" id="UP001165962"/>
    </source>
</evidence>
<dbReference type="EMBL" id="JAAOIW010000029">
    <property type="protein sequence ID" value="NHN35255.1"/>
    <property type="molecule type" value="Genomic_DNA"/>
</dbReference>
<evidence type="ECO:0000259" key="3">
    <source>
        <dbReference type="PROSITE" id="PS50977"/>
    </source>
</evidence>
<dbReference type="Pfam" id="PF14278">
    <property type="entry name" value="TetR_C_8"/>
    <property type="match status" value="1"/>
</dbReference>
<dbReference type="PRINTS" id="PR00455">
    <property type="entry name" value="HTHTETR"/>
</dbReference>
<dbReference type="InterPro" id="IPR036271">
    <property type="entry name" value="Tet_transcr_reg_TetR-rel_C_sf"/>
</dbReference>
<dbReference type="InterPro" id="IPR050624">
    <property type="entry name" value="HTH-type_Tx_Regulator"/>
</dbReference>
<dbReference type="Proteomes" id="UP001165962">
    <property type="component" value="Unassembled WGS sequence"/>
</dbReference>
<evidence type="ECO:0000256" key="1">
    <source>
        <dbReference type="ARBA" id="ARBA00023125"/>
    </source>
</evidence>
<dbReference type="InterPro" id="IPR009057">
    <property type="entry name" value="Homeodomain-like_sf"/>
</dbReference>
<dbReference type="RefSeq" id="WP_166157746.1">
    <property type="nucleotide sequence ID" value="NZ_JAAOIW010000029.1"/>
</dbReference>
<evidence type="ECO:0000256" key="2">
    <source>
        <dbReference type="PROSITE-ProRule" id="PRU00335"/>
    </source>
</evidence>
<dbReference type="Pfam" id="PF00440">
    <property type="entry name" value="TetR_N"/>
    <property type="match status" value="1"/>
</dbReference>
<feature type="DNA-binding region" description="H-T-H motif" evidence="2">
    <location>
        <begin position="37"/>
        <end position="56"/>
    </location>
</feature>
<organism evidence="4 5">
    <name type="scientific">Paenibacillus agricola</name>
    <dbReference type="NCBI Taxonomy" id="2716264"/>
    <lineage>
        <taxon>Bacteria</taxon>
        <taxon>Bacillati</taxon>
        <taxon>Bacillota</taxon>
        <taxon>Bacilli</taxon>
        <taxon>Bacillales</taxon>
        <taxon>Paenibacillaceae</taxon>
        <taxon>Paenibacillus</taxon>
    </lineage>
</organism>
<dbReference type="PANTHER" id="PTHR43479:SF7">
    <property type="entry name" value="TETR-FAMILY TRANSCRIPTIONAL REGULATOR"/>
    <property type="match status" value="1"/>
</dbReference>
<name>A0ABX0JFD6_9BACL</name>
<keyword evidence="5" id="KW-1185">Reference proteome</keyword>
<dbReference type="InterPro" id="IPR039532">
    <property type="entry name" value="TetR_C_Firmicutes"/>
</dbReference>
<dbReference type="PROSITE" id="PS50977">
    <property type="entry name" value="HTH_TETR_2"/>
    <property type="match status" value="1"/>
</dbReference>
<comment type="caution">
    <text evidence="4">The sequence shown here is derived from an EMBL/GenBank/DDBJ whole genome shotgun (WGS) entry which is preliminary data.</text>
</comment>
<dbReference type="Gene3D" id="1.10.357.10">
    <property type="entry name" value="Tetracycline Repressor, domain 2"/>
    <property type="match status" value="1"/>
</dbReference>
<feature type="domain" description="HTH tetR-type" evidence="3">
    <location>
        <begin position="14"/>
        <end position="74"/>
    </location>
</feature>
<keyword evidence="1 2" id="KW-0238">DNA-binding</keyword>